<proteinExistence type="predicted"/>
<evidence type="ECO:0000313" key="3">
    <source>
        <dbReference type="Proteomes" id="UP000005580"/>
    </source>
</evidence>
<accession>E7RMR2</accession>
<dbReference type="RefSeq" id="WP_004369108.1">
    <property type="nucleotide sequence ID" value="NZ_GL833119.1"/>
</dbReference>
<gene>
    <name evidence="2" type="ORF">HMPREF0663_10412</name>
</gene>
<sequence length="347" mass="38936">MKYIIKNIAYSMTCLAMILLMGSCNTDIEPVDINEPGIDKQNPELYAKYLTSLKAYKNSKHKVVLGWFDNSAKMPASQGQNIHSVPDSLDYIVLKYPADLNEREYKEITNLRQQKGTKVMYDISFETIKSTYDEALKAFNENPANQGKAFTAFNSWLIDSVQVKLALCDRYNYDGVVMSFEGKVTIYMTEAEKTKMLEQENVFIGIAKDWKERHTNKTLVLAGKPQNITHQEVFTMASYIIIPCQSATTEGKLAYNMGKAAVEGVPTDKFIPMVSTTSLDATDLKTGYWVNNVVAVLGAAKWVASDHTGYQIAGLAIDNVNTDYYHANFTYPTVRKAISIINPTVKK</sequence>
<evidence type="ECO:0008006" key="4">
    <source>
        <dbReference type="Google" id="ProtNLM"/>
    </source>
</evidence>
<dbReference type="HOGENOM" id="CLU_067030_0_0_10"/>
<feature type="signal peptide" evidence="1">
    <location>
        <begin position="1"/>
        <end position="26"/>
    </location>
</feature>
<reference evidence="2" key="1">
    <citation type="submission" date="2011-01" db="EMBL/GenBank/DDBJ databases">
        <authorList>
            <person name="Muzny D."/>
            <person name="Qin X."/>
            <person name="Buhay C."/>
            <person name="Dugan-Rocha S."/>
            <person name="Ding Y."/>
            <person name="Chen G."/>
            <person name="Hawes A."/>
            <person name="Holder M."/>
            <person name="Jhangiani S."/>
            <person name="Johnson A."/>
            <person name="Khan Z."/>
            <person name="Li Z."/>
            <person name="Liu W."/>
            <person name="Liu X."/>
            <person name="Perez L."/>
            <person name="Shen H."/>
            <person name="Wang Q."/>
            <person name="Watt J."/>
            <person name="Xi L."/>
            <person name="Xin Y."/>
            <person name="Zhou J."/>
            <person name="Deng J."/>
            <person name="Jiang H."/>
            <person name="Liu Y."/>
            <person name="Qu J."/>
            <person name="Song X.-Z."/>
            <person name="Zhang L."/>
            <person name="Villasana D."/>
            <person name="Johnson A."/>
            <person name="Liu J."/>
            <person name="Liyanage D."/>
            <person name="Lorensuhewa L."/>
            <person name="Robinson T."/>
            <person name="Song A."/>
            <person name="Song B.-B."/>
            <person name="Dinh H."/>
            <person name="Thornton R."/>
            <person name="Coyle M."/>
            <person name="Francisco L."/>
            <person name="Jackson L."/>
            <person name="Javaid M."/>
            <person name="Korchina V."/>
            <person name="Kovar C."/>
            <person name="Mata R."/>
            <person name="Mathew T."/>
            <person name="Ngo R."/>
            <person name="Nguyen L."/>
            <person name="Nguyen N."/>
            <person name="Okwuonu G."/>
            <person name="Ongeri F."/>
            <person name="Pham C."/>
            <person name="Simmons D."/>
            <person name="Wilczek-Boney K."/>
            <person name="Hale W."/>
            <person name="Jakkamsetti A."/>
            <person name="Pham P."/>
            <person name="Ruth R."/>
            <person name="San Lucas F."/>
            <person name="Warren J."/>
            <person name="Zhang J."/>
            <person name="Zhao Z."/>
            <person name="Zhou C."/>
            <person name="Zhu D."/>
            <person name="Lee S."/>
            <person name="Bess C."/>
            <person name="Blankenburg K."/>
            <person name="Forbes L."/>
            <person name="Fu Q."/>
            <person name="Gubbala S."/>
            <person name="Hirani K."/>
            <person name="Jayaseelan J.C."/>
            <person name="Lara F."/>
            <person name="Munidasa M."/>
            <person name="Palculict T."/>
            <person name="Patil S."/>
            <person name="Pu L.-L."/>
            <person name="Saada N."/>
            <person name="Tang L."/>
            <person name="Weissenberger G."/>
            <person name="Zhu Y."/>
            <person name="Hemphill L."/>
            <person name="Shang Y."/>
            <person name="Youmans B."/>
            <person name="Ayvaz T."/>
            <person name="Ross M."/>
            <person name="Santibanez J."/>
            <person name="Aqrawi P."/>
            <person name="Gross S."/>
            <person name="Joshi V."/>
            <person name="Fowler G."/>
            <person name="Nazareth L."/>
            <person name="Reid J."/>
            <person name="Worley K."/>
            <person name="Petrosino J."/>
            <person name="Highlander S."/>
            <person name="Gibbs R."/>
        </authorList>
    </citation>
    <scope>NUCLEOTIDE SEQUENCE [LARGE SCALE GENOMIC DNA]</scope>
    <source>
        <strain evidence="2">ATCC 33269</strain>
    </source>
</reference>
<evidence type="ECO:0000313" key="2">
    <source>
        <dbReference type="EMBL" id="EFZ38043.1"/>
    </source>
</evidence>
<comment type="caution">
    <text evidence="2">The sequence shown here is derived from an EMBL/GenBank/DDBJ whole genome shotgun (WGS) entry which is preliminary data.</text>
</comment>
<dbReference type="Proteomes" id="UP000005580">
    <property type="component" value="Unassembled WGS sequence"/>
</dbReference>
<dbReference type="STRING" id="28134.SAMN05444288_0453"/>
<dbReference type="EMBL" id="AEPE02000002">
    <property type="protein sequence ID" value="EFZ38043.1"/>
    <property type="molecule type" value="Genomic_DNA"/>
</dbReference>
<dbReference type="Pfam" id="PF16141">
    <property type="entry name" value="GH18_BT1044-like"/>
    <property type="match status" value="1"/>
</dbReference>
<protein>
    <recommendedName>
        <fullName evidence="4">Lipoprotein</fullName>
    </recommendedName>
</protein>
<dbReference type="PROSITE" id="PS51257">
    <property type="entry name" value="PROKAR_LIPOPROTEIN"/>
    <property type="match status" value="1"/>
</dbReference>
<dbReference type="InterPro" id="IPR032320">
    <property type="entry name" value="GH18_BT1044-like"/>
</dbReference>
<name>E7RMR2_9BACT</name>
<evidence type="ECO:0000256" key="1">
    <source>
        <dbReference type="SAM" id="SignalP"/>
    </source>
</evidence>
<organism evidence="2 3">
    <name type="scientific">Hoylesella oralis ATCC 33269</name>
    <dbReference type="NCBI Taxonomy" id="873533"/>
    <lineage>
        <taxon>Bacteria</taxon>
        <taxon>Pseudomonadati</taxon>
        <taxon>Bacteroidota</taxon>
        <taxon>Bacteroidia</taxon>
        <taxon>Bacteroidales</taxon>
        <taxon>Prevotellaceae</taxon>
        <taxon>Hoylesella</taxon>
    </lineage>
</organism>
<keyword evidence="3" id="KW-1185">Reference proteome</keyword>
<keyword evidence="1" id="KW-0732">Signal</keyword>
<feature type="chain" id="PRO_5003221526" description="Lipoprotein" evidence="1">
    <location>
        <begin position="27"/>
        <end position="347"/>
    </location>
</feature>
<dbReference type="AlphaFoldDB" id="E7RMR2"/>
<dbReference type="eggNOG" id="COG3325">
    <property type="taxonomic scope" value="Bacteria"/>
</dbReference>